<reference evidence="3" key="1">
    <citation type="journal article" date="2010" name="PLoS Negl. Trop. Dis.">
        <title>The genome sequence of Trypanosoma brucei gambiense, causative agent of chronic human african trypanosomiasis.</title>
        <authorList>
            <person name="Jackson A.P."/>
            <person name="Sanders M."/>
            <person name="Berry A."/>
            <person name="McQuillan J."/>
            <person name="Aslett M.A."/>
            <person name="Quail M.A."/>
            <person name="Chukualim B."/>
            <person name="Capewell P."/>
            <person name="MacLeod A."/>
            <person name="Melville S.E."/>
            <person name="Gibson W."/>
            <person name="Barry J.D."/>
            <person name="Berriman M."/>
            <person name="Hertz-Fowler C."/>
        </authorList>
    </citation>
    <scope>NUCLEOTIDE SEQUENCE [LARGE SCALE GENOMIC DNA]</scope>
    <source>
        <strain evidence="3">MHOM/CI/86/DAL972</strain>
    </source>
</reference>
<dbReference type="GeneID" id="23861719"/>
<keyword evidence="1" id="KW-1133">Transmembrane helix</keyword>
<evidence type="ECO:0000313" key="2">
    <source>
        <dbReference type="EMBL" id="CBH10954.1"/>
    </source>
</evidence>
<dbReference type="Proteomes" id="UP000002316">
    <property type="component" value="Chromosome 5"/>
</dbReference>
<keyword evidence="1" id="KW-0812">Transmembrane</keyword>
<name>C9ZNH6_TRYB9</name>
<keyword evidence="1" id="KW-0472">Membrane</keyword>
<evidence type="ECO:0000313" key="3">
    <source>
        <dbReference type="Proteomes" id="UP000002316"/>
    </source>
</evidence>
<evidence type="ECO:0000256" key="1">
    <source>
        <dbReference type="SAM" id="Phobius"/>
    </source>
</evidence>
<feature type="transmembrane region" description="Helical" evidence="1">
    <location>
        <begin position="36"/>
        <end position="57"/>
    </location>
</feature>
<feature type="transmembrane region" description="Helical" evidence="1">
    <location>
        <begin position="63"/>
        <end position="86"/>
    </location>
</feature>
<dbReference type="KEGG" id="tbg:TbgDal_V920"/>
<proteinExistence type="predicted"/>
<dbReference type="RefSeq" id="XP_011773241.1">
    <property type="nucleotide sequence ID" value="XM_011774939.1"/>
</dbReference>
<gene>
    <name evidence="2" type="ORF">TbgDal_V920</name>
</gene>
<dbReference type="AlphaFoldDB" id="C9ZNH6"/>
<sequence length="104" mass="11941">MNAQLIAPSSFVLHILCPSVGPFRTFFPGSPKGGGLMFNVFGFFLSILFVFFLRSIFLVDFSFVFALPFPNSMLMFFRVVELLFYASATHSKQTWLWYIGRSYL</sequence>
<dbReference type="EMBL" id="FN554968">
    <property type="protein sequence ID" value="CBH10954.1"/>
    <property type="molecule type" value="Genomic_DNA"/>
</dbReference>
<organism evidence="2 3">
    <name type="scientific">Trypanosoma brucei gambiense (strain MHOM/CI/86/DAL972)</name>
    <dbReference type="NCBI Taxonomy" id="679716"/>
    <lineage>
        <taxon>Eukaryota</taxon>
        <taxon>Discoba</taxon>
        <taxon>Euglenozoa</taxon>
        <taxon>Kinetoplastea</taxon>
        <taxon>Metakinetoplastina</taxon>
        <taxon>Trypanosomatida</taxon>
        <taxon>Trypanosomatidae</taxon>
        <taxon>Trypanosoma</taxon>
    </lineage>
</organism>
<protein>
    <submittedName>
        <fullName evidence="2">Uncharacterized protein</fullName>
    </submittedName>
</protein>
<accession>C9ZNH6</accession>